<gene>
    <name evidence="1" type="ORF">MLD38_001426</name>
</gene>
<protein>
    <submittedName>
        <fullName evidence="1">Uncharacterized protein</fullName>
    </submittedName>
</protein>
<dbReference type="EMBL" id="CM042880">
    <property type="protein sequence ID" value="KAI4389171.1"/>
    <property type="molecule type" value="Genomic_DNA"/>
</dbReference>
<sequence length="127" mass="13926">MASDNGGVPTIVWNEAARKFESEDKQAFLQYEVRELLVVVGGRSNGVEADEEGRAATVSVMDITHTYVPRSKRGMGLASHLCVAALRHAQSNSMHIIPSCSYVSDTFLPKNPSWNSLVYTGDLKSHM</sequence>
<accession>A0ACB9SF66</accession>
<comment type="caution">
    <text evidence="1">The sequence shown here is derived from an EMBL/GenBank/DDBJ whole genome shotgun (WGS) entry which is preliminary data.</text>
</comment>
<name>A0ACB9SF66_9MYRT</name>
<organism evidence="1 2">
    <name type="scientific">Melastoma candidum</name>
    <dbReference type="NCBI Taxonomy" id="119954"/>
    <lineage>
        <taxon>Eukaryota</taxon>
        <taxon>Viridiplantae</taxon>
        <taxon>Streptophyta</taxon>
        <taxon>Embryophyta</taxon>
        <taxon>Tracheophyta</taxon>
        <taxon>Spermatophyta</taxon>
        <taxon>Magnoliopsida</taxon>
        <taxon>eudicotyledons</taxon>
        <taxon>Gunneridae</taxon>
        <taxon>Pentapetalae</taxon>
        <taxon>rosids</taxon>
        <taxon>malvids</taxon>
        <taxon>Myrtales</taxon>
        <taxon>Melastomataceae</taxon>
        <taxon>Melastomatoideae</taxon>
        <taxon>Melastomateae</taxon>
        <taxon>Melastoma</taxon>
    </lineage>
</organism>
<evidence type="ECO:0000313" key="2">
    <source>
        <dbReference type="Proteomes" id="UP001057402"/>
    </source>
</evidence>
<reference evidence="2" key="1">
    <citation type="journal article" date="2023" name="Front. Plant Sci.">
        <title>Chromosomal-level genome assembly of Melastoma candidum provides insights into trichome evolution.</title>
        <authorList>
            <person name="Zhong Y."/>
            <person name="Wu W."/>
            <person name="Sun C."/>
            <person name="Zou P."/>
            <person name="Liu Y."/>
            <person name="Dai S."/>
            <person name="Zhou R."/>
        </authorList>
    </citation>
    <scope>NUCLEOTIDE SEQUENCE [LARGE SCALE GENOMIC DNA]</scope>
</reference>
<keyword evidence="2" id="KW-1185">Reference proteome</keyword>
<evidence type="ECO:0000313" key="1">
    <source>
        <dbReference type="EMBL" id="KAI4389171.1"/>
    </source>
</evidence>
<proteinExistence type="predicted"/>
<dbReference type="Proteomes" id="UP001057402">
    <property type="component" value="Chromosome 1"/>
</dbReference>